<keyword evidence="4" id="KW-1185">Reference proteome</keyword>
<dbReference type="GO" id="GO:0005737">
    <property type="term" value="C:cytoplasm"/>
    <property type="evidence" value="ECO:0007669"/>
    <property type="project" value="TreeGrafter"/>
</dbReference>
<accession>A0A835F7C6</accession>
<dbReference type="GO" id="GO:0005634">
    <property type="term" value="C:nucleus"/>
    <property type="evidence" value="ECO:0007669"/>
    <property type="project" value="TreeGrafter"/>
</dbReference>
<comment type="caution">
    <text evidence="3">The sequence shown here is derived from an EMBL/GenBank/DDBJ whole genome shotgun (WGS) entry which is preliminary data.</text>
</comment>
<proteinExistence type="predicted"/>
<name>A0A835F7C6_9POAL</name>
<dbReference type="AlphaFoldDB" id="A0A835F7C6"/>
<evidence type="ECO:0000313" key="4">
    <source>
        <dbReference type="Proteomes" id="UP000636709"/>
    </source>
</evidence>
<evidence type="ECO:0000256" key="1">
    <source>
        <dbReference type="SAM" id="MobiDB-lite"/>
    </source>
</evidence>
<dbReference type="PANTHER" id="PTHR12746:SF2">
    <property type="entry name" value="60S RIBOSOMAL EXPORT PROTEIN NMD3"/>
    <property type="match status" value="1"/>
</dbReference>
<dbReference type="GO" id="GO:0043023">
    <property type="term" value="F:ribosomal large subunit binding"/>
    <property type="evidence" value="ECO:0007669"/>
    <property type="project" value="InterPro"/>
</dbReference>
<dbReference type="GO" id="GO:0000055">
    <property type="term" value="P:ribosomal large subunit export from nucleus"/>
    <property type="evidence" value="ECO:0007669"/>
    <property type="project" value="TreeGrafter"/>
</dbReference>
<organism evidence="3 4">
    <name type="scientific">Digitaria exilis</name>
    <dbReference type="NCBI Taxonomy" id="1010633"/>
    <lineage>
        <taxon>Eukaryota</taxon>
        <taxon>Viridiplantae</taxon>
        <taxon>Streptophyta</taxon>
        <taxon>Embryophyta</taxon>
        <taxon>Tracheophyta</taxon>
        <taxon>Spermatophyta</taxon>
        <taxon>Magnoliopsida</taxon>
        <taxon>Liliopsida</taxon>
        <taxon>Poales</taxon>
        <taxon>Poaceae</taxon>
        <taxon>PACMAD clade</taxon>
        <taxon>Panicoideae</taxon>
        <taxon>Panicodae</taxon>
        <taxon>Paniceae</taxon>
        <taxon>Anthephorinae</taxon>
        <taxon>Digitaria</taxon>
    </lineage>
</organism>
<dbReference type="Proteomes" id="UP000636709">
    <property type="component" value="Unassembled WGS sequence"/>
</dbReference>
<feature type="region of interest" description="Disordered" evidence="1">
    <location>
        <begin position="1"/>
        <end position="21"/>
    </location>
</feature>
<evidence type="ECO:0000259" key="2">
    <source>
        <dbReference type="Pfam" id="PF21192"/>
    </source>
</evidence>
<dbReference type="OrthoDB" id="203821at2759"/>
<dbReference type="InterPro" id="IPR048898">
    <property type="entry name" value="OB_NMD3"/>
</dbReference>
<protein>
    <recommendedName>
        <fullName evidence="2">60S ribosomal export protein NMD3 OB-fold domain-containing protein</fullName>
    </recommendedName>
</protein>
<sequence>MHARSSTSSSRSGTAPRPRRGNAGGLDLYFASRSHAASLVDLSLRHTFSVELCPICRDDLISCLGRRPVPLVAWGPSSCASRSQARSRFSAVDTKNMRVVVLLLGIKEPVQVRAPAQQPPARRVRRARCGAQSVRRRQGGSPYIMSCTHVARSSDFSKSDTVFAVKTHLGYKLKPVDYALGTTSTQR</sequence>
<gene>
    <name evidence="3" type="ORF">HU200_017042</name>
</gene>
<feature type="domain" description="60S ribosomal export protein NMD3 OB-fold" evidence="2">
    <location>
        <begin position="142"/>
        <end position="181"/>
    </location>
</feature>
<reference evidence="3" key="1">
    <citation type="submission" date="2020-07" db="EMBL/GenBank/DDBJ databases">
        <title>Genome sequence and genetic diversity analysis of an under-domesticated orphan crop, white fonio (Digitaria exilis).</title>
        <authorList>
            <person name="Bennetzen J.L."/>
            <person name="Chen S."/>
            <person name="Ma X."/>
            <person name="Wang X."/>
            <person name="Yssel A.E.J."/>
            <person name="Chaluvadi S.R."/>
            <person name="Johnson M."/>
            <person name="Gangashetty P."/>
            <person name="Hamidou F."/>
            <person name="Sanogo M.D."/>
            <person name="Zwaenepoel A."/>
            <person name="Wallace J."/>
            <person name="Van De Peer Y."/>
            <person name="Van Deynze A."/>
        </authorList>
    </citation>
    <scope>NUCLEOTIDE SEQUENCE</scope>
    <source>
        <tissue evidence="3">Leaves</tissue>
    </source>
</reference>
<dbReference type="InterPro" id="IPR039768">
    <property type="entry name" value="Nmd3"/>
</dbReference>
<dbReference type="PANTHER" id="PTHR12746">
    <property type="entry name" value="NONSENSE-MEDIATED MRNA DECAY PROTEIN 3"/>
    <property type="match status" value="1"/>
</dbReference>
<dbReference type="EMBL" id="JACEFO010001617">
    <property type="protein sequence ID" value="KAF8730464.1"/>
    <property type="molecule type" value="Genomic_DNA"/>
</dbReference>
<dbReference type="Pfam" id="PF21192">
    <property type="entry name" value="OB_NMD3"/>
    <property type="match status" value="1"/>
</dbReference>
<feature type="compositionally biased region" description="Low complexity" evidence="1">
    <location>
        <begin position="1"/>
        <end position="16"/>
    </location>
</feature>
<evidence type="ECO:0000313" key="3">
    <source>
        <dbReference type="EMBL" id="KAF8730464.1"/>
    </source>
</evidence>